<evidence type="ECO:0000313" key="6">
    <source>
        <dbReference type="Proteomes" id="UP000606922"/>
    </source>
</evidence>
<dbReference type="EMBL" id="BMGB01000001">
    <property type="protein sequence ID" value="GGB03637.1"/>
    <property type="molecule type" value="Genomic_DNA"/>
</dbReference>
<dbReference type="GO" id="GO:0016020">
    <property type="term" value="C:membrane"/>
    <property type="evidence" value="ECO:0007669"/>
    <property type="project" value="GOC"/>
</dbReference>
<sequence>MLVVVPTYNEIESLERVLGNLHRHVPAVDVLVVDDASPDGTGKLADRLARGDDRIHVLHGTAKSGLGQAYLSGFAWARARHYDVVVEMDADGSHPAETLPAMLDRLVDPDRPVGLVIGSRWVAGGAVENWPARRRLLSRAGNEYARLMLPLRVHDATAGYRAYDAGLLDQITTRTVVSRGYCFQIDMALRAHDAGAGIAEVPIVFRERQTGVSKMSRGIVFEALLRVTQWGIVRLFTPRTAEAARAADGDAPTRSAA</sequence>
<dbReference type="PANTHER" id="PTHR43398">
    <property type="entry name" value="DOLICHOL-PHOSPHATE MANNOSYLTRANSFERASE SUBUNIT 1"/>
    <property type="match status" value="1"/>
</dbReference>
<keyword evidence="6" id="KW-1185">Reference proteome</keyword>
<dbReference type="InterPro" id="IPR029044">
    <property type="entry name" value="Nucleotide-diphossugar_trans"/>
</dbReference>
<comment type="similarity">
    <text evidence="1">Belongs to the glycosyltransferase 2 family.</text>
</comment>
<gene>
    <name evidence="5" type="ORF">GCM10010979_17880</name>
</gene>
<keyword evidence="3" id="KW-0808">Transferase</keyword>
<dbReference type="InterPro" id="IPR001173">
    <property type="entry name" value="Glyco_trans_2-like"/>
</dbReference>
<reference evidence="5" key="1">
    <citation type="journal article" date="2014" name="Int. J. Syst. Evol. Microbiol.">
        <title>Complete genome sequence of Corynebacterium casei LMG S-19264T (=DSM 44701T), isolated from a smear-ripened cheese.</title>
        <authorList>
            <consortium name="US DOE Joint Genome Institute (JGI-PGF)"/>
            <person name="Walter F."/>
            <person name="Albersmeier A."/>
            <person name="Kalinowski J."/>
            <person name="Ruckert C."/>
        </authorList>
    </citation>
    <scope>NUCLEOTIDE SEQUENCE</scope>
    <source>
        <strain evidence="5">CGMCC 1.12813</strain>
    </source>
</reference>
<evidence type="ECO:0000256" key="2">
    <source>
        <dbReference type="ARBA" id="ARBA00022676"/>
    </source>
</evidence>
<dbReference type="InterPro" id="IPR039528">
    <property type="entry name" value="DPM1-like"/>
</dbReference>
<comment type="caution">
    <text evidence="5">The sequence shown here is derived from an EMBL/GenBank/DDBJ whole genome shotgun (WGS) entry which is preliminary data.</text>
</comment>
<proteinExistence type="inferred from homology"/>
<evidence type="ECO:0000313" key="5">
    <source>
        <dbReference type="EMBL" id="GGB03637.1"/>
    </source>
</evidence>
<evidence type="ECO:0000259" key="4">
    <source>
        <dbReference type="Pfam" id="PF00535"/>
    </source>
</evidence>
<accession>A0A916SLR4</accession>
<dbReference type="PANTHER" id="PTHR43398:SF1">
    <property type="entry name" value="DOLICHOL-PHOSPHATE MANNOSYLTRANSFERASE SUBUNIT 1"/>
    <property type="match status" value="1"/>
</dbReference>
<dbReference type="SUPFAM" id="SSF53448">
    <property type="entry name" value="Nucleotide-diphospho-sugar transferases"/>
    <property type="match status" value="1"/>
</dbReference>
<dbReference type="GO" id="GO:0004582">
    <property type="term" value="F:dolichyl-phosphate beta-D-mannosyltransferase activity"/>
    <property type="evidence" value="ECO:0007669"/>
    <property type="project" value="InterPro"/>
</dbReference>
<reference evidence="5" key="2">
    <citation type="submission" date="2020-09" db="EMBL/GenBank/DDBJ databases">
        <authorList>
            <person name="Sun Q."/>
            <person name="Zhou Y."/>
        </authorList>
    </citation>
    <scope>NUCLEOTIDE SEQUENCE</scope>
    <source>
        <strain evidence="5">CGMCC 1.12813</strain>
    </source>
</reference>
<evidence type="ECO:0000256" key="1">
    <source>
        <dbReference type="ARBA" id="ARBA00006739"/>
    </source>
</evidence>
<dbReference type="Pfam" id="PF00535">
    <property type="entry name" value="Glycos_transf_2"/>
    <property type="match status" value="1"/>
</dbReference>
<dbReference type="Gene3D" id="3.90.550.10">
    <property type="entry name" value="Spore Coat Polysaccharide Biosynthesis Protein SpsA, Chain A"/>
    <property type="match status" value="1"/>
</dbReference>
<feature type="domain" description="Glycosyltransferase 2-like" evidence="4">
    <location>
        <begin position="3"/>
        <end position="171"/>
    </location>
</feature>
<name>A0A916SLR4_9MICO</name>
<organism evidence="5 6">
    <name type="scientific">Conyzicola nivalis</name>
    <dbReference type="NCBI Taxonomy" id="1477021"/>
    <lineage>
        <taxon>Bacteria</taxon>
        <taxon>Bacillati</taxon>
        <taxon>Actinomycetota</taxon>
        <taxon>Actinomycetes</taxon>
        <taxon>Micrococcales</taxon>
        <taxon>Microbacteriaceae</taxon>
        <taxon>Conyzicola</taxon>
    </lineage>
</organism>
<dbReference type="CDD" id="cd06442">
    <property type="entry name" value="DPM1_like"/>
    <property type="match status" value="1"/>
</dbReference>
<dbReference type="Proteomes" id="UP000606922">
    <property type="component" value="Unassembled WGS sequence"/>
</dbReference>
<protein>
    <submittedName>
        <fullName evidence="5">Dolichol-phosphate mannosyltransferase</fullName>
    </submittedName>
</protein>
<dbReference type="AlphaFoldDB" id="A0A916SLR4"/>
<keyword evidence="2 5" id="KW-0328">Glycosyltransferase</keyword>
<dbReference type="GO" id="GO:0009247">
    <property type="term" value="P:glycolipid biosynthetic process"/>
    <property type="evidence" value="ECO:0007669"/>
    <property type="project" value="TreeGrafter"/>
</dbReference>
<dbReference type="FunFam" id="3.90.550.10:FF:000122">
    <property type="entry name" value="Dolichol-phosphate mannosyltransferase subunit 1"/>
    <property type="match status" value="1"/>
</dbReference>
<evidence type="ECO:0000256" key="3">
    <source>
        <dbReference type="ARBA" id="ARBA00022679"/>
    </source>
</evidence>